<dbReference type="PATRIC" id="fig|872965.6.peg.586"/>
<evidence type="ECO:0000313" key="6">
    <source>
        <dbReference type="EMBL" id="GAP62106.1"/>
    </source>
</evidence>
<evidence type="ECO:0000313" key="9">
    <source>
        <dbReference type="Proteomes" id="UP000050502"/>
    </source>
</evidence>
<dbReference type="PANTHER" id="PTHR43380">
    <property type="entry name" value="2-OXOISOVALERATE DEHYDROGENASE SUBUNIT ALPHA, MITOCHONDRIAL"/>
    <property type="match status" value="1"/>
</dbReference>
<name>A0A0M8K7V5_9CHLR</name>
<dbReference type="EMBL" id="BBZA01000032">
    <property type="protein sequence ID" value="GAP62106.1"/>
    <property type="molecule type" value="Genomic_DNA"/>
</dbReference>
<evidence type="ECO:0000256" key="3">
    <source>
        <dbReference type="ARBA" id="ARBA00023052"/>
    </source>
</evidence>
<dbReference type="AlphaFoldDB" id="A0A0M8K7V5"/>
<dbReference type="STRING" id="872965.SE16_03150"/>
<evidence type="ECO:0000313" key="8">
    <source>
        <dbReference type="Proteomes" id="UP000037784"/>
    </source>
</evidence>
<dbReference type="RefSeq" id="WP_054492029.1">
    <property type="nucleotide sequence ID" value="NZ_BBZA01000032.1"/>
</dbReference>
<comment type="caution">
    <text evidence="6">The sequence shown here is derived from an EMBL/GenBank/DDBJ whole genome shotgun (WGS) entry which is preliminary data.</text>
</comment>
<dbReference type="InterPro" id="IPR001017">
    <property type="entry name" value="DH_E1"/>
</dbReference>
<dbReference type="PANTHER" id="PTHR43380:SF1">
    <property type="entry name" value="2-OXOISOVALERATE DEHYDROGENASE SUBUNIT ALPHA, MITOCHONDRIAL"/>
    <property type="match status" value="1"/>
</dbReference>
<evidence type="ECO:0000313" key="7">
    <source>
        <dbReference type="EMBL" id="KPL89452.1"/>
    </source>
</evidence>
<dbReference type="EMBL" id="LGKN01000003">
    <property type="protein sequence ID" value="KPL89452.1"/>
    <property type="molecule type" value="Genomic_DNA"/>
</dbReference>
<evidence type="ECO:0000256" key="4">
    <source>
        <dbReference type="RuleBase" id="RU365014"/>
    </source>
</evidence>
<dbReference type="Proteomes" id="UP000050502">
    <property type="component" value="Unassembled WGS sequence"/>
</dbReference>
<sequence>MTEYVALDAQTKSLAFDHRELGLSDDDVRRMYELMLLGRRFDERCEILQRQGKAHFHISGQGQEAAQIGAAMAFIPGKDWFHPYYRDLALLLAIGVPPRELMLGWFARANDPASGGRQMPAHWGYRPLNVVTASSPVSTQIPQAAGIAYAHKLRGEDAVTYVSFGEGGSSKGDFHEGLNFAAIHKVPVVFVCMNNGYAISVSANKQMAIENVADRAAGYGMPGVVVDGQDMLAVYKVMKEAVDRARRGEGPTLVECKTVRLKAHSSDDDDRLYRSREEIERLRQEKDPLVRARAYLLEQGLADDAWFEEIEKKVMDIVNDATDWAEAQPLPRPEDAMKHVYWDR</sequence>
<accession>A0A0M8K7V5</accession>
<dbReference type="Gene3D" id="3.40.50.970">
    <property type="match status" value="1"/>
</dbReference>
<proteinExistence type="inferred from homology"/>
<dbReference type="SUPFAM" id="SSF52518">
    <property type="entry name" value="Thiamin diphosphate-binding fold (THDP-binding)"/>
    <property type="match status" value="1"/>
</dbReference>
<keyword evidence="8" id="KW-1185">Reference proteome</keyword>
<comment type="catalytic activity">
    <reaction evidence="4">
        <text>N(6)-[(R)-lipoyl]-L-lysyl-[protein] + 3-methyl-2-oxobutanoate + H(+) = N(6)-[(R)-S(8)-2-methylpropanoyldihydrolipoyl]-L-lysyl-[protein] + CO2</text>
        <dbReference type="Rhea" id="RHEA:13457"/>
        <dbReference type="Rhea" id="RHEA-COMP:10474"/>
        <dbReference type="Rhea" id="RHEA-COMP:10497"/>
        <dbReference type="ChEBI" id="CHEBI:11851"/>
        <dbReference type="ChEBI" id="CHEBI:15378"/>
        <dbReference type="ChEBI" id="CHEBI:16526"/>
        <dbReference type="ChEBI" id="CHEBI:83099"/>
        <dbReference type="ChEBI" id="CHEBI:83142"/>
        <dbReference type="EC" id="1.2.4.4"/>
    </reaction>
</comment>
<dbReference type="FunCoup" id="A0A0M8K7V5">
    <property type="interactions" value="242"/>
</dbReference>
<evidence type="ECO:0000256" key="1">
    <source>
        <dbReference type="ARBA" id="ARBA00001964"/>
    </source>
</evidence>
<evidence type="ECO:0000259" key="5">
    <source>
        <dbReference type="Pfam" id="PF00676"/>
    </source>
</evidence>
<dbReference type="Proteomes" id="UP000037784">
    <property type="component" value="Unassembled WGS sequence"/>
</dbReference>
<protein>
    <recommendedName>
        <fullName evidence="4">2-oxoisovalerate dehydrogenase subunit alpha</fullName>
        <ecNumber evidence="4">1.2.4.4</ecNumber>
    </recommendedName>
    <alternativeName>
        <fullName evidence="4">Branched-chain alpha-keto acid dehydrogenase E1 component alpha chain</fullName>
    </alternativeName>
</protein>
<dbReference type="OrthoDB" id="9766715at2"/>
<reference evidence="6 8" key="1">
    <citation type="journal article" date="2015" name="Genome Announc.">
        <title>Draft Genome Sequence of a Heterotrophic Facultative Anaerobic Thermophilic Bacterium, Ardenticatena maritima Strain 110ST.</title>
        <authorList>
            <person name="Kawaichi S."/>
            <person name="Yoshida T."/>
            <person name="Sako Y."/>
            <person name="Nakamura R."/>
        </authorList>
    </citation>
    <scope>NUCLEOTIDE SEQUENCE [LARGE SCALE GENOMIC DNA]</scope>
    <source>
        <strain evidence="6 8">110S</strain>
    </source>
</reference>
<reference evidence="7 9" key="2">
    <citation type="submission" date="2015-07" db="EMBL/GenBank/DDBJ databases">
        <title>Whole genome sequence of Ardenticatena maritima DSM 23922.</title>
        <authorList>
            <person name="Hemp J."/>
            <person name="Ward L.M."/>
            <person name="Pace L.A."/>
            <person name="Fischer W.W."/>
        </authorList>
    </citation>
    <scope>NUCLEOTIDE SEQUENCE [LARGE SCALE GENOMIC DNA]</scope>
    <source>
        <strain evidence="7 9">110S</strain>
    </source>
</reference>
<evidence type="ECO:0000256" key="2">
    <source>
        <dbReference type="ARBA" id="ARBA00023002"/>
    </source>
</evidence>
<reference evidence="8" key="3">
    <citation type="submission" date="2015-08" db="EMBL/GenBank/DDBJ databases">
        <title>Draft Genome Sequence of a Heterotrophic Facultative Anaerobic Bacterium Ardenticatena maritima Strain 110S.</title>
        <authorList>
            <person name="Kawaichi S."/>
            <person name="Yoshida T."/>
            <person name="Sako Y."/>
            <person name="Nakamura R."/>
        </authorList>
    </citation>
    <scope>NUCLEOTIDE SEQUENCE [LARGE SCALE GENOMIC DNA]</scope>
    <source>
        <strain evidence="8">110S</strain>
    </source>
</reference>
<comment type="cofactor">
    <cofactor evidence="1 4">
        <name>thiamine diphosphate</name>
        <dbReference type="ChEBI" id="CHEBI:58937"/>
    </cofactor>
</comment>
<dbReference type="GO" id="GO:0003863">
    <property type="term" value="F:branched-chain 2-oxo acid dehydrogenase activity"/>
    <property type="evidence" value="ECO:0007669"/>
    <property type="project" value="UniProtKB-EC"/>
</dbReference>
<feature type="domain" description="Dehydrogenase E1 component" evidence="5">
    <location>
        <begin position="33"/>
        <end position="333"/>
    </location>
</feature>
<comment type="similarity">
    <text evidence="4">Belongs to the BCKDHA family.</text>
</comment>
<dbReference type="InterPro" id="IPR050771">
    <property type="entry name" value="Alpha-ketoacid_DH_E1_comp"/>
</dbReference>
<dbReference type="Pfam" id="PF00676">
    <property type="entry name" value="E1_dh"/>
    <property type="match status" value="1"/>
</dbReference>
<dbReference type="CDD" id="cd02000">
    <property type="entry name" value="TPP_E1_PDC_ADC_BCADC"/>
    <property type="match status" value="1"/>
</dbReference>
<dbReference type="InterPro" id="IPR029061">
    <property type="entry name" value="THDP-binding"/>
</dbReference>
<keyword evidence="3 4" id="KW-0786">Thiamine pyrophosphate</keyword>
<keyword evidence="2 4" id="KW-0560">Oxidoreductase</keyword>
<dbReference type="EC" id="1.2.4.4" evidence="4"/>
<comment type="function">
    <text evidence="4">The branched-chain alpha-keto dehydrogenase complex catalyzes the overall conversion of alpha-keto acids to acyl-CoA and CO(2). It contains multiple copies of three enzymatic components: branched-chain alpha-keto acid decarboxylase (E1), lipoamide acyltransferase (E2) and lipoamide dehydrogenase (E3).</text>
</comment>
<organism evidence="6 8">
    <name type="scientific">Ardenticatena maritima</name>
    <dbReference type="NCBI Taxonomy" id="872965"/>
    <lineage>
        <taxon>Bacteria</taxon>
        <taxon>Bacillati</taxon>
        <taxon>Chloroflexota</taxon>
        <taxon>Ardenticatenia</taxon>
        <taxon>Ardenticatenales</taxon>
        <taxon>Ardenticatenaceae</taxon>
        <taxon>Ardenticatena</taxon>
    </lineage>
</organism>
<dbReference type="GO" id="GO:0009083">
    <property type="term" value="P:branched-chain amino acid catabolic process"/>
    <property type="evidence" value="ECO:0007669"/>
    <property type="project" value="TreeGrafter"/>
</dbReference>
<gene>
    <name evidence="6" type="ORF">ARMA_0529</name>
    <name evidence="7" type="ORF">SE16_03150</name>
</gene>
<dbReference type="InParanoid" id="A0A0M8K7V5"/>